<keyword evidence="2" id="KW-0472">Membrane</keyword>
<feature type="coiled-coil region" evidence="1">
    <location>
        <begin position="61"/>
        <end position="88"/>
    </location>
</feature>
<evidence type="ECO:0000313" key="3">
    <source>
        <dbReference type="EMBL" id="KAK8520821.1"/>
    </source>
</evidence>
<dbReference type="PANTHER" id="PTHR37749">
    <property type="entry name" value="TRANSMEMBRANE PROTEIN"/>
    <property type="match status" value="1"/>
</dbReference>
<evidence type="ECO:0000256" key="1">
    <source>
        <dbReference type="SAM" id="Coils"/>
    </source>
</evidence>
<comment type="caution">
    <text evidence="3">The sequence shown here is derived from an EMBL/GenBank/DDBJ whole genome shotgun (WGS) entry which is preliminary data.</text>
</comment>
<reference evidence="3 4" key="1">
    <citation type="journal article" date="2024" name="G3 (Bethesda)">
        <title>Genome assembly of Hibiscus sabdariffa L. provides insights into metabolisms of medicinal natural products.</title>
        <authorList>
            <person name="Kim T."/>
        </authorList>
    </citation>
    <scope>NUCLEOTIDE SEQUENCE [LARGE SCALE GENOMIC DNA]</scope>
    <source>
        <strain evidence="3">TK-2024</strain>
        <tissue evidence="3">Old leaves</tissue>
    </source>
</reference>
<keyword evidence="2" id="KW-0812">Transmembrane</keyword>
<name>A0ABR2CN24_9ROSI</name>
<keyword evidence="1" id="KW-0175">Coiled coil</keyword>
<dbReference type="Proteomes" id="UP001472677">
    <property type="component" value="Unassembled WGS sequence"/>
</dbReference>
<evidence type="ECO:0000313" key="4">
    <source>
        <dbReference type="Proteomes" id="UP001472677"/>
    </source>
</evidence>
<proteinExistence type="predicted"/>
<dbReference type="PANTHER" id="PTHR37749:SF1">
    <property type="entry name" value="TRANSMEMBRANE PROTEIN"/>
    <property type="match status" value="1"/>
</dbReference>
<accession>A0ABR2CN24</accession>
<protein>
    <submittedName>
        <fullName evidence="3">Uncharacterized protein</fullName>
    </submittedName>
</protein>
<organism evidence="3 4">
    <name type="scientific">Hibiscus sabdariffa</name>
    <name type="common">roselle</name>
    <dbReference type="NCBI Taxonomy" id="183260"/>
    <lineage>
        <taxon>Eukaryota</taxon>
        <taxon>Viridiplantae</taxon>
        <taxon>Streptophyta</taxon>
        <taxon>Embryophyta</taxon>
        <taxon>Tracheophyta</taxon>
        <taxon>Spermatophyta</taxon>
        <taxon>Magnoliopsida</taxon>
        <taxon>eudicotyledons</taxon>
        <taxon>Gunneridae</taxon>
        <taxon>Pentapetalae</taxon>
        <taxon>rosids</taxon>
        <taxon>malvids</taxon>
        <taxon>Malvales</taxon>
        <taxon>Malvaceae</taxon>
        <taxon>Malvoideae</taxon>
        <taxon>Hibiscus</taxon>
    </lineage>
</organism>
<keyword evidence="2" id="KW-1133">Transmembrane helix</keyword>
<feature type="transmembrane region" description="Helical" evidence="2">
    <location>
        <begin position="149"/>
        <end position="169"/>
    </location>
</feature>
<dbReference type="EMBL" id="JBBPBM010000048">
    <property type="protein sequence ID" value="KAK8520821.1"/>
    <property type="molecule type" value="Genomic_DNA"/>
</dbReference>
<keyword evidence="4" id="KW-1185">Reference proteome</keyword>
<evidence type="ECO:0000256" key="2">
    <source>
        <dbReference type="SAM" id="Phobius"/>
    </source>
</evidence>
<sequence length="189" mass="21411">MQFEWQLSKPDGKTRCTQSQNGLSNVNFYMDDFSHSDHSSSVSRSSSSDNKREFFASAWSVRDSSNLLEAAEKMIEELHAKSKVVEEECRGVVEEQGKICDNKDFISFHFLAGDPNPPRFEPELYSKEKSPNNPFKTMIEVEPPSPLRYIIGAAVMLIGVVLPVGYMMFRNKRVPSSSSYSKQTNKVLI</sequence>
<gene>
    <name evidence="3" type="ORF">V6N12_004748</name>
</gene>